<feature type="signal peptide" evidence="1">
    <location>
        <begin position="1"/>
        <end position="25"/>
    </location>
</feature>
<dbReference type="Proteomes" id="UP000315750">
    <property type="component" value="Chromosome"/>
</dbReference>
<keyword evidence="1" id="KW-0732">Signal</keyword>
<protein>
    <recommendedName>
        <fullName evidence="4">PEP-CTERM protein-sorting domain-containing protein</fullName>
    </recommendedName>
</protein>
<feature type="chain" id="PRO_5022103666" description="PEP-CTERM protein-sorting domain-containing protein" evidence="1">
    <location>
        <begin position="26"/>
        <end position="488"/>
    </location>
</feature>
<keyword evidence="3" id="KW-1185">Reference proteome</keyword>
<evidence type="ECO:0000313" key="3">
    <source>
        <dbReference type="Proteomes" id="UP000315750"/>
    </source>
</evidence>
<dbReference type="EMBL" id="CP036278">
    <property type="protein sequence ID" value="QDU58688.1"/>
    <property type="molecule type" value="Genomic_DNA"/>
</dbReference>
<dbReference type="AlphaFoldDB" id="A0A518AVF2"/>
<evidence type="ECO:0000313" key="2">
    <source>
        <dbReference type="EMBL" id="QDU58688.1"/>
    </source>
</evidence>
<sequence precursor="true">MRTQQRLHITSLAFMILMAATSAFSQQLLFSENFDSIALGPSVDENIVVYEFWSNFDTNPGSLPGWAIDNSEMPTGGVTEWRGWAFTDPDLWAITDLQARGQFQKGENVVAVADPDEWHDKSPGDGYYTTFMSTPAISVGSATEDTLSLQFDSSWRPEGFDDTIGGSFPSGTNNQTAVIRVAYNGGDYDTEVMRWDSNVGGQYFKPDATNETVTVDIPLPAGTSSISLEFGMEQARNDWWWAIDNIGLYDGDPTLSLVVDRDTGAMTIENGTNGAVDIKGYTITSEAGALDRADQTSPMSSRYSGWIPFGGNSPKNVVGEGHLSTYSIANNASETIGNVWQKFSIEEEDINFTYLDGNGEVVEGIVRFEGTSQTTPYLLGDFDFSGGAPDELDWPTIRDNFAADLSGMSEYDAYVHGDITGDGANDLADFIEFKRIFVAAHGLEAFQAMVSGAAVPEPSTFVLASLLTIGLVFKGRIIGRKRSQHAAV</sequence>
<reference evidence="2 3" key="1">
    <citation type="submission" date="2019-02" db="EMBL/GenBank/DDBJ databases">
        <title>Deep-cultivation of Planctomycetes and their phenomic and genomic characterization uncovers novel biology.</title>
        <authorList>
            <person name="Wiegand S."/>
            <person name="Jogler M."/>
            <person name="Boedeker C."/>
            <person name="Pinto D."/>
            <person name="Vollmers J."/>
            <person name="Rivas-Marin E."/>
            <person name="Kohn T."/>
            <person name="Peeters S.H."/>
            <person name="Heuer A."/>
            <person name="Rast P."/>
            <person name="Oberbeckmann S."/>
            <person name="Bunk B."/>
            <person name="Jeske O."/>
            <person name="Meyerdierks A."/>
            <person name="Storesund J.E."/>
            <person name="Kallscheuer N."/>
            <person name="Luecker S."/>
            <person name="Lage O.M."/>
            <person name="Pohl T."/>
            <person name="Merkel B.J."/>
            <person name="Hornburger P."/>
            <person name="Mueller R.-W."/>
            <person name="Bruemmer F."/>
            <person name="Labrenz M."/>
            <person name="Spormann A.M."/>
            <person name="Op den Camp H."/>
            <person name="Overmann J."/>
            <person name="Amann R."/>
            <person name="Jetten M.S.M."/>
            <person name="Mascher T."/>
            <person name="Medema M.H."/>
            <person name="Devos D.P."/>
            <person name="Kaster A.-K."/>
            <person name="Ovreas L."/>
            <person name="Rohde M."/>
            <person name="Galperin M.Y."/>
            <person name="Jogler C."/>
        </authorList>
    </citation>
    <scope>NUCLEOTIDE SEQUENCE [LARGE SCALE GENOMIC DNA]</scope>
    <source>
        <strain evidence="2 3">Pan181</strain>
    </source>
</reference>
<dbReference type="OrthoDB" id="1956004at2"/>
<gene>
    <name evidence="2" type="ORF">Pan181_49280</name>
</gene>
<dbReference type="KEGG" id="amuc:Pan181_49280"/>
<name>A0A518AVF2_9BACT</name>
<accession>A0A518AVF2</accession>
<proteinExistence type="predicted"/>
<evidence type="ECO:0008006" key="4">
    <source>
        <dbReference type="Google" id="ProtNLM"/>
    </source>
</evidence>
<evidence type="ECO:0000256" key="1">
    <source>
        <dbReference type="SAM" id="SignalP"/>
    </source>
</evidence>
<organism evidence="2 3">
    <name type="scientific">Aeoliella mucimassa</name>
    <dbReference type="NCBI Taxonomy" id="2527972"/>
    <lineage>
        <taxon>Bacteria</taxon>
        <taxon>Pseudomonadati</taxon>
        <taxon>Planctomycetota</taxon>
        <taxon>Planctomycetia</taxon>
        <taxon>Pirellulales</taxon>
        <taxon>Lacipirellulaceae</taxon>
        <taxon>Aeoliella</taxon>
    </lineage>
</organism>
<dbReference type="RefSeq" id="WP_145251021.1">
    <property type="nucleotide sequence ID" value="NZ_CP036278.1"/>
</dbReference>